<dbReference type="GO" id="GO:0005576">
    <property type="term" value="C:extracellular region"/>
    <property type="evidence" value="ECO:0007669"/>
    <property type="project" value="TreeGrafter"/>
</dbReference>
<evidence type="ECO:0000256" key="3">
    <source>
        <dbReference type="ARBA" id="ARBA00022963"/>
    </source>
</evidence>
<evidence type="ECO:0000313" key="8">
    <source>
        <dbReference type="EMBL" id="CAR66409.1"/>
    </source>
</evidence>
<dbReference type="GO" id="GO:0005783">
    <property type="term" value="C:endoplasmic reticulum"/>
    <property type="evidence" value="ECO:0007669"/>
    <property type="project" value="TreeGrafter"/>
</dbReference>
<accession>B5RUN1</accession>
<dbReference type="InterPro" id="IPR002642">
    <property type="entry name" value="LysoPLipase_cat_dom"/>
</dbReference>
<dbReference type="VEuPathDB" id="FungiDB:DEHA2F24420g"/>
<dbReference type="OMA" id="FIANCRN"/>
<dbReference type="OrthoDB" id="4084751at2759"/>
<keyword evidence="4 5" id="KW-0443">Lipid metabolism</keyword>
<keyword evidence="2 5" id="KW-0378">Hydrolase</keyword>
<reference evidence="8 9" key="1">
    <citation type="journal article" date="2004" name="Nature">
        <title>Genome evolution in yeasts.</title>
        <authorList>
            <consortium name="Genolevures"/>
            <person name="Dujon B."/>
            <person name="Sherman D."/>
            <person name="Fischer G."/>
            <person name="Durrens P."/>
            <person name="Casaregola S."/>
            <person name="Lafontaine I."/>
            <person name="de Montigny J."/>
            <person name="Marck C."/>
            <person name="Neuveglise C."/>
            <person name="Talla E."/>
            <person name="Goffard N."/>
            <person name="Frangeul L."/>
            <person name="Aigle M."/>
            <person name="Anthouard V."/>
            <person name="Babour A."/>
            <person name="Barbe V."/>
            <person name="Barnay S."/>
            <person name="Blanchin S."/>
            <person name="Beckerich J.M."/>
            <person name="Beyne E."/>
            <person name="Bleykasten C."/>
            <person name="Boisrame A."/>
            <person name="Boyer J."/>
            <person name="Cattolico L."/>
            <person name="Confanioleri F."/>
            <person name="de Daruvar A."/>
            <person name="Despons L."/>
            <person name="Fabre E."/>
            <person name="Fairhead C."/>
            <person name="Ferry-Dumazet H."/>
            <person name="Groppi A."/>
            <person name="Hantraye F."/>
            <person name="Hennequin C."/>
            <person name="Jauniaux N."/>
            <person name="Joyet P."/>
            <person name="Kachouri R."/>
            <person name="Kerrest A."/>
            <person name="Koszul R."/>
            <person name="Lemaire M."/>
            <person name="Lesur I."/>
            <person name="Ma L."/>
            <person name="Muller H."/>
            <person name="Nicaud J.M."/>
            <person name="Nikolski M."/>
            <person name="Oztas S."/>
            <person name="Ozier-Kalogeropoulos O."/>
            <person name="Pellenz S."/>
            <person name="Potier S."/>
            <person name="Richard G.F."/>
            <person name="Straub M.L."/>
            <person name="Suleau A."/>
            <person name="Swennene D."/>
            <person name="Tekaia F."/>
            <person name="Wesolowski-Louvel M."/>
            <person name="Westhof E."/>
            <person name="Wirth B."/>
            <person name="Zeniou-Meyer M."/>
            <person name="Zivanovic I."/>
            <person name="Bolotin-Fukuhara M."/>
            <person name="Thierry A."/>
            <person name="Bouchier C."/>
            <person name="Caudron B."/>
            <person name="Scarpelli C."/>
            <person name="Gaillardin C."/>
            <person name="Weissenbach J."/>
            <person name="Wincker P."/>
            <person name="Souciet J.L."/>
        </authorList>
    </citation>
    <scope>NUCLEOTIDE SEQUENCE [LARGE SCALE GENOMIC DNA]</scope>
    <source>
        <strain evidence="9">ATCC 36239 / CBS 767 / BCRC 21394 / JCM 1990 / NBRC 0083 / IGC 2968</strain>
    </source>
</reference>
<dbReference type="KEGG" id="dha:DEHA2F24420g"/>
<gene>
    <name evidence="8" type="ordered locus">DEHA2F24420g</name>
</gene>
<dbReference type="EMBL" id="CR382138">
    <property type="protein sequence ID" value="CAR66409.1"/>
    <property type="molecule type" value="Genomic_DNA"/>
</dbReference>
<name>B5RUN1_DEBHA</name>
<evidence type="ECO:0000313" key="9">
    <source>
        <dbReference type="Proteomes" id="UP000000599"/>
    </source>
</evidence>
<dbReference type="PANTHER" id="PTHR10728:SF56">
    <property type="entry name" value="MEIOTIC PHOSPHOLIPASE SPO1-RELATED"/>
    <property type="match status" value="1"/>
</dbReference>
<dbReference type="GO" id="GO:0005886">
    <property type="term" value="C:plasma membrane"/>
    <property type="evidence" value="ECO:0007669"/>
    <property type="project" value="TreeGrafter"/>
</dbReference>
<dbReference type="PROSITE" id="PS51210">
    <property type="entry name" value="PLA2C"/>
    <property type="match status" value="1"/>
</dbReference>
<dbReference type="Pfam" id="PF01735">
    <property type="entry name" value="PLA2_B"/>
    <property type="match status" value="3"/>
</dbReference>
<evidence type="ECO:0000256" key="6">
    <source>
        <dbReference type="RuleBase" id="RU362103"/>
    </source>
</evidence>
<organism evidence="8 9">
    <name type="scientific">Debaryomyces hansenii (strain ATCC 36239 / CBS 767 / BCRC 21394 / JCM 1990 / NBRC 0083 / IGC 2968)</name>
    <name type="common">Yeast</name>
    <name type="synonym">Torulaspora hansenii</name>
    <dbReference type="NCBI Taxonomy" id="284592"/>
    <lineage>
        <taxon>Eukaryota</taxon>
        <taxon>Fungi</taxon>
        <taxon>Dikarya</taxon>
        <taxon>Ascomycota</taxon>
        <taxon>Saccharomycotina</taxon>
        <taxon>Pichiomycetes</taxon>
        <taxon>Debaryomycetaceae</taxon>
        <taxon>Debaryomyces</taxon>
    </lineage>
</organism>
<dbReference type="SMART" id="SM00022">
    <property type="entry name" value="PLAc"/>
    <property type="match status" value="1"/>
</dbReference>
<dbReference type="GO" id="GO:0004622">
    <property type="term" value="F:phosphatidylcholine lysophospholipase activity"/>
    <property type="evidence" value="ECO:0007669"/>
    <property type="project" value="UniProtKB-EC"/>
</dbReference>
<keyword evidence="9" id="KW-1185">Reference proteome</keyword>
<dbReference type="Gene3D" id="3.40.1090.10">
    <property type="entry name" value="Cytosolic phospholipase A2 catalytic domain"/>
    <property type="match status" value="1"/>
</dbReference>
<keyword evidence="3 5" id="KW-0442">Lipid degradation</keyword>
<dbReference type="GO" id="GO:0005829">
    <property type="term" value="C:cytosol"/>
    <property type="evidence" value="ECO:0007669"/>
    <property type="project" value="TreeGrafter"/>
</dbReference>
<proteinExistence type="inferred from homology"/>
<dbReference type="STRING" id="284592.B5RUN1"/>
<dbReference type="InParanoid" id="B5RUN1"/>
<comment type="similarity">
    <text evidence="1 6">Belongs to the lysophospholipase family.</text>
</comment>
<evidence type="ECO:0000256" key="4">
    <source>
        <dbReference type="ARBA" id="ARBA00023098"/>
    </source>
</evidence>
<dbReference type="GO" id="GO:0046475">
    <property type="term" value="P:glycerophospholipid catabolic process"/>
    <property type="evidence" value="ECO:0007669"/>
    <property type="project" value="TreeGrafter"/>
</dbReference>
<dbReference type="InterPro" id="IPR016035">
    <property type="entry name" value="Acyl_Trfase/lysoPLipase"/>
</dbReference>
<feature type="domain" description="PLA2c" evidence="7">
    <location>
        <begin position="1"/>
        <end position="708"/>
    </location>
</feature>
<evidence type="ECO:0000256" key="5">
    <source>
        <dbReference type="PROSITE-ProRule" id="PRU00555"/>
    </source>
</evidence>
<evidence type="ECO:0000256" key="2">
    <source>
        <dbReference type="ARBA" id="ARBA00022801"/>
    </source>
</evidence>
<evidence type="ECO:0000259" key="7">
    <source>
        <dbReference type="PROSITE" id="PS51210"/>
    </source>
</evidence>
<dbReference type="GO" id="GO:0004623">
    <property type="term" value="F:phospholipase A2 activity"/>
    <property type="evidence" value="ECO:0007669"/>
    <property type="project" value="TreeGrafter"/>
</dbReference>
<dbReference type="SUPFAM" id="SSF52151">
    <property type="entry name" value="FabD/lysophospholipase-like"/>
    <property type="match status" value="1"/>
</dbReference>
<dbReference type="RefSeq" id="XP_002770892.1">
    <property type="nucleotide sequence ID" value="XM_002770846.1"/>
</dbReference>
<dbReference type="GeneID" id="8999060"/>
<dbReference type="eggNOG" id="KOG1325">
    <property type="taxonomic scope" value="Eukaryota"/>
</dbReference>
<dbReference type="EC" id="3.1.1.5" evidence="6"/>
<dbReference type="PANTHER" id="PTHR10728">
    <property type="entry name" value="CYTOSOLIC PHOSPHOLIPASE A2"/>
    <property type="match status" value="1"/>
</dbReference>
<protein>
    <recommendedName>
        <fullName evidence="6">Lysophospholipase</fullName>
        <ecNumber evidence="6">3.1.1.5</ecNumber>
    </recommendedName>
</protein>
<dbReference type="AlphaFoldDB" id="B5RUN1"/>
<comment type="catalytic activity">
    <reaction evidence="6">
        <text>a 1-acyl-sn-glycero-3-phosphocholine + H2O = sn-glycerol 3-phosphocholine + a fatty acid + H(+)</text>
        <dbReference type="Rhea" id="RHEA:15177"/>
        <dbReference type="ChEBI" id="CHEBI:15377"/>
        <dbReference type="ChEBI" id="CHEBI:15378"/>
        <dbReference type="ChEBI" id="CHEBI:16870"/>
        <dbReference type="ChEBI" id="CHEBI:28868"/>
        <dbReference type="ChEBI" id="CHEBI:58168"/>
        <dbReference type="EC" id="3.1.1.5"/>
    </reaction>
</comment>
<evidence type="ECO:0000256" key="1">
    <source>
        <dbReference type="ARBA" id="ARBA00008780"/>
    </source>
</evidence>
<dbReference type="Proteomes" id="UP000000599">
    <property type="component" value="Chromosome F"/>
</dbReference>
<dbReference type="HOGENOM" id="CLU_014602_2_0_1"/>
<sequence length="708" mass="79168">MRQRKKLTDVALRDLLSRNKIPDFDYQSFLANSTKCITIALAISGGGYRSMLTGAGVMAAYDARTSNSTEDGKLGGLLQALSYIGGISGGSWLVMSNLINDFKPINELRNDPSSWALQDQLLAGIPNFDPTAIQNAISEIPTSNQTNPNSSTKQKDKWPAFMKTIIEWFDSGKGTSGSTELQSQVLSKMKREVKTVNKSSTVSEFFKSLFFKAPDPKASKNNQESFKLGGLATWKEVFSYYKELNIEVRAKRIAGYHLSFTDYWGRVLARRIFPNSARSPGATVTASTLMPSFQKNEQPFPIICAVEKVPTKDMTCKDSHLFEFTPYEFGSWDSYLNAFVPMKYLGSSLFGGKSTIRTQNPNISICVSGFDNIGFITGTSSCLFSHIFVYVYQFLLGLNSEASTAINTILKSFGLSSDFKSFEFPSHHPDYASFSPNPFYGYNHSQTSQEEISKSKAIYLVDGGDDGQNIPFQPFLQSAREVDVILSFDMTSDLFNYPNGTTLVKSSERFHNRHTSFSLPTFSLSSSIPNNFSSESVGRGVRYNDTKTKKLTTTESRSVFPKVPDTQTMLKLNLNNKPVFFGCNLSKDYPKMRTVEHRDPNQTFTHSSTHNHYLPPLIIYTANSNYSFPSNTSTFKLSYTPEEASGMIENGYNLATYMNSTQYSICIGCAILKRQFDQIELGLNTLYQDNFKVPAACQECFDSFCWSE</sequence>